<dbReference type="PANTHER" id="PTHR28434:SF1">
    <property type="entry name" value="PROTEIN C3ORF33"/>
    <property type="match status" value="1"/>
</dbReference>
<proteinExistence type="predicted"/>
<dbReference type="RefSeq" id="XP_011303590.1">
    <property type="nucleotide sequence ID" value="XM_011305288.1"/>
</dbReference>
<reference evidence="2" key="1">
    <citation type="submission" date="2025-08" db="UniProtKB">
        <authorList>
            <consortium name="RefSeq"/>
        </authorList>
    </citation>
    <scope>IDENTIFICATION</scope>
    <source>
        <strain evidence="2">USDA-PBARC FA_bdor</strain>
        <tissue evidence="2">Whole organism</tissue>
    </source>
</reference>
<gene>
    <name evidence="2" type="primary">LOC105266854</name>
</gene>
<dbReference type="AlphaFoldDB" id="A0A9R1T6E7"/>
<dbReference type="OrthoDB" id="6220511at2759"/>
<dbReference type="InterPro" id="IPR035437">
    <property type="entry name" value="SNase_OB-fold_sf"/>
</dbReference>
<accession>A0A9R1T6E7</accession>
<protein>
    <submittedName>
        <fullName evidence="2">Uncharacterized protein</fullName>
    </submittedName>
</protein>
<dbReference type="Proteomes" id="UP000694866">
    <property type="component" value="Unplaced"/>
</dbReference>
<dbReference type="SUPFAM" id="SSF50199">
    <property type="entry name" value="Staphylococcal nuclease"/>
    <property type="match status" value="1"/>
</dbReference>
<dbReference type="KEGG" id="fas:105266854"/>
<dbReference type="GeneID" id="105266854"/>
<keyword evidence="1" id="KW-1185">Reference proteome</keyword>
<dbReference type="InterPro" id="IPR042421">
    <property type="entry name" value="C3orf33-like"/>
</dbReference>
<dbReference type="PANTHER" id="PTHR28434">
    <property type="entry name" value="PROTEIN C3ORF33"/>
    <property type="match status" value="1"/>
</dbReference>
<organism evidence="1 2">
    <name type="scientific">Fopius arisanus</name>
    <dbReference type="NCBI Taxonomy" id="64838"/>
    <lineage>
        <taxon>Eukaryota</taxon>
        <taxon>Metazoa</taxon>
        <taxon>Ecdysozoa</taxon>
        <taxon>Arthropoda</taxon>
        <taxon>Hexapoda</taxon>
        <taxon>Insecta</taxon>
        <taxon>Pterygota</taxon>
        <taxon>Neoptera</taxon>
        <taxon>Endopterygota</taxon>
        <taxon>Hymenoptera</taxon>
        <taxon>Apocrita</taxon>
        <taxon>Ichneumonoidea</taxon>
        <taxon>Braconidae</taxon>
        <taxon>Opiinae</taxon>
        <taxon>Fopius</taxon>
    </lineage>
</organism>
<name>A0A9R1T6E7_9HYME</name>
<evidence type="ECO:0000313" key="1">
    <source>
        <dbReference type="Proteomes" id="UP000694866"/>
    </source>
</evidence>
<sequence length="228" mass="25667">MEKIEGKDGSFDIVDNVVTVLEKDSRGFQMFTYGITGIGLMTALYRIRPFAKFSNPMRVPAQFIKKQTVLRGTAARIEPGTASVILVDHTPLVPLPRFGKSKYLPVKIAGVDINGHGISWLSTIVQGNTIEFIPIRKTKDFLDCTVKMSQKDQEPLDVGKELVKLGFGTVGQLPSIPEDKLLESYKKTLESAQNWAKSKRNGQWHFLIPPTFTWRLRNLLESKLHPRT</sequence>
<evidence type="ECO:0000313" key="2">
    <source>
        <dbReference type="RefSeq" id="XP_011303590.1"/>
    </source>
</evidence>
<dbReference type="GO" id="GO:0005615">
    <property type="term" value="C:extracellular space"/>
    <property type="evidence" value="ECO:0007669"/>
    <property type="project" value="TreeGrafter"/>
</dbReference>